<dbReference type="PANTHER" id="PTHR15454">
    <property type="entry name" value="NISCHARIN RELATED"/>
    <property type="match status" value="1"/>
</dbReference>
<feature type="region of interest" description="Disordered" evidence="3">
    <location>
        <begin position="554"/>
        <end position="618"/>
    </location>
</feature>
<evidence type="ECO:0000313" key="4">
    <source>
        <dbReference type="EMBL" id="KAJ6827327.1"/>
    </source>
</evidence>
<evidence type="ECO:0000313" key="5">
    <source>
        <dbReference type="Proteomes" id="UP001140949"/>
    </source>
</evidence>
<dbReference type="AlphaFoldDB" id="A0AAX6GGB4"/>
<dbReference type="PROSITE" id="PS51450">
    <property type="entry name" value="LRR"/>
    <property type="match status" value="4"/>
</dbReference>
<comment type="caution">
    <text evidence="4">The sequence shown here is derived from an EMBL/GenBank/DDBJ whole genome shotgun (WGS) entry which is preliminary data.</text>
</comment>
<feature type="compositionally biased region" description="Polar residues" evidence="3">
    <location>
        <begin position="52"/>
        <end position="67"/>
    </location>
</feature>
<dbReference type="Pfam" id="PF13855">
    <property type="entry name" value="LRR_8"/>
    <property type="match status" value="1"/>
</dbReference>
<dbReference type="SUPFAM" id="SSF52075">
    <property type="entry name" value="Outer arm dynein light chain 1"/>
    <property type="match status" value="1"/>
</dbReference>
<dbReference type="Proteomes" id="UP001140949">
    <property type="component" value="Unassembled WGS sequence"/>
</dbReference>
<keyword evidence="2" id="KW-0677">Repeat</keyword>
<dbReference type="PANTHER" id="PTHR15454:SF7">
    <property type="entry name" value="OS07G0106100 PROTEIN"/>
    <property type="match status" value="1"/>
</dbReference>
<organism evidence="4 5">
    <name type="scientific">Iris pallida</name>
    <name type="common">Sweet iris</name>
    <dbReference type="NCBI Taxonomy" id="29817"/>
    <lineage>
        <taxon>Eukaryota</taxon>
        <taxon>Viridiplantae</taxon>
        <taxon>Streptophyta</taxon>
        <taxon>Embryophyta</taxon>
        <taxon>Tracheophyta</taxon>
        <taxon>Spermatophyta</taxon>
        <taxon>Magnoliopsida</taxon>
        <taxon>Liliopsida</taxon>
        <taxon>Asparagales</taxon>
        <taxon>Iridaceae</taxon>
        <taxon>Iridoideae</taxon>
        <taxon>Irideae</taxon>
        <taxon>Iris</taxon>
    </lineage>
</organism>
<reference evidence="4" key="1">
    <citation type="journal article" date="2023" name="GigaByte">
        <title>Genome assembly of the bearded iris, Iris pallida Lam.</title>
        <authorList>
            <person name="Bruccoleri R.E."/>
            <person name="Oakeley E.J."/>
            <person name="Faust A.M.E."/>
            <person name="Altorfer M."/>
            <person name="Dessus-Babus S."/>
            <person name="Burckhardt D."/>
            <person name="Oertli M."/>
            <person name="Naumann U."/>
            <person name="Petersen F."/>
            <person name="Wong J."/>
        </authorList>
    </citation>
    <scope>NUCLEOTIDE SEQUENCE</scope>
    <source>
        <strain evidence="4">GSM-AAB239-AS_SAM_17_03QT</strain>
    </source>
</reference>
<name>A0AAX6GGB4_IRIPA</name>
<keyword evidence="1" id="KW-0433">Leucine-rich repeat</keyword>
<dbReference type="Gene3D" id="3.80.10.10">
    <property type="entry name" value="Ribonuclease Inhibitor"/>
    <property type="match status" value="1"/>
</dbReference>
<dbReference type="InterPro" id="IPR003591">
    <property type="entry name" value="Leu-rich_rpt_typical-subtyp"/>
</dbReference>
<evidence type="ECO:0000256" key="2">
    <source>
        <dbReference type="ARBA" id="ARBA00022737"/>
    </source>
</evidence>
<gene>
    <name evidence="4" type="ORF">M6B38_368300</name>
</gene>
<evidence type="ECO:0000256" key="3">
    <source>
        <dbReference type="SAM" id="MobiDB-lite"/>
    </source>
</evidence>
<dbReference type="InterPro" id="IPR001611">
    <property type="entry name" value="Leu-rich_rpt"/>
</dbReference>
<feature type="region of interest" description="Disordered" evidence="3">
    <location>
        <begin position="1"/>
        <end position="75"/>
    </location>
</feature>
<feature type="region of interest" description="Disordered" evidence="3">
    <location>
        <begin position="327"/>
        <end position="347"/>
    </location>
</feature>
<dbReference type="GO" id="GO:0005737">
    <property type="term" value="C:cytoplasm"/>
    <property type="evidence" value="ECO:0007669"/>
    <property type="project" value="TreeGrafter"/>
</dbReference>
<reference evidence="4" key="2">
    <citation type="submission" date="2023-04" db="EMBL/GenBank/DDBJ databases">
        <authorList>
            <person name="Bruccoleri R.E."/>
            <person name="Oakeley E.J."/>
            <person name="Faust A.-M."/>
            <person name="Dessus-Babus S."/>
            <person name="Altorfer M."/>
            <person name="Burckhardt D."/>
            <person name="Oertli M."/>
            <person name="Naumann U."/>
            <person name="Petersen F."/>
            <person name="Wong J."/>
        </authorList>
    </citation>
    <scope>NUCLEOTIDE SEQUENCE</scope>
    <source>
        <strain evidence="4">GSM-AAB239-AS_SAM_17_03QT</strain>
        <tissue evidence="4">Leaf</tissue>
    </source>
</reference>
<dbReference type="InterPro" id="IPR032675">
    <property type="entry name" value="LRR_dom_sf"/>
</dbReference>
<dbReference type="SMART" id="SM00369">
    <property type="entry name" value="LRR_TYP"/>
    <property type="match status" value="3"/>
</dbReference>
<keyword evidence="5" id="KW-1185">Reference proteome</keyword>
<sequence>MMLRFACFTSPNNKQKSKKVIVPSKSQKTRDQGKKLPSGSASTKPKTDDKNLASNYAEQPASPSSQEDCWDPENFNNDFFPEDTEEFHLSTRIKKSQSLGCILDKERGLSGGDLTDDDEIDGVFPFNHFQEKNKMVMNDSFDDITSREFYVRENFGSSFHNQLEENDLVQSFGMISDKVHHGSLFPLEAIQRFDRGVHADVNWESADDVADFGSDIPLALARSQPRNNLRMDTVGYTEDVFTDDVMGFRCRSSENLHFPHEYDFHNYKMAANVGKENDSADVKLKNLKQESPILNCDEQLNPKELSMRRIQDWISQIGNESDCIVEEPGESSASFSSKEPQVEADTLTDPTAKLDARSHIGAEVAHNYISSLTVTSSTAQMENLGLFAVPFLSAFVGLRVLNLSGNSIVHITAGALPRGLHMLNLSKNNIAAIEGLRDLTHLRVLDLSYNRITKIGHGLASCSSLEELYLAGNKISEVEGLHRLLKLNVLDLRSNKIATAKGLGNLAANYSSLQAINLDGNPAQSNVGDEQLKKYLLSLLPNLVYYNKHSIRASGSMKEAPERPTRSPARHFDRNPRTEHKLARKGSHGSGLHKLPLNPIRPSPAAGPSLKQYKSRKVEAPPLHLSHAGSKLPYLLPEVDQNPVSLQPSNPIRRVQSEGNLSRMVTSGLLSTLCMCAMA</sequence>
<dbReference type="SMART" id="SM00365">
    <property type="entry name" value="LRR_SD22"/>
    <property type="match status" value="4"/>
</dbReference>
<accession>A0AAX6GGB4</accession>
<evidence type="ECO:0000256" key="1">
    <source>
        <dbReference type="ARBA" id="ARBA00022614"/>
    </source>
</evidence>
<proteinExistence type="predicted"/>
<dbReference type="FunFam" id="3.80.10.10:FF:000320">
    <property type="entry name" value="Protein phosphatase 1 regulatory subunit pprA"/>
    <property type="match status" value="1"/>
</dbReference>
<dbReference type="EMBL" id="JANAVB010020396">
    <property type="protein sequence ID" value="KAJ6827327.1"/>
    <property type="molecule type" value="Genomic_DNA"/>
</dbReference>
<feature type="compositionally biased region" description="Basic and acidic residues" evidence="3">
    <location>
        <begin position="559"/>
        <end position="581"/>
    </location>
</feature>
<protein>
    <submittedName>
        <fullName evidence="4">Uncharacterized protein</fullName>
    </submittedName>
</protein>